<comment type="caution">
    <text evidence="6">The sequence shown here is derived from an EMBL/GenBank/DDBJ whole genome shotgun (WGS) entry which is preliminary data.</text>
</comment>
<gene>
    <name evidence="6" type="ORF">A8950_1470</name>
</gene>
<dbReference type="PROSITE" id="PS50977">
    <property type="entry name" value="HTH_TETR_2"/>
    <property type="match status" value="1"/>
</dbReference>
<protein>
    <submittedName>
        <fullName evidence="6">TetR family transcriptional regulator</fullName>
    </submittedName>
</protein>
<dbReference type="RefSeq" id="WP_133612965.1">
    <property type="nucleotide sequence ID" value="NZ_SNYW01000007.1"/>
</dbReference>
<dbReference type="GO" id="GO:0003677">
    <property type="term" value="F:DNA binding"/>
    <property type="evidence" value="ECO:0007669"/>
    <property type="project" value="UniProtKB-UniRule"/>
</dbReference>
<dbReference type="PANTHER" id="PTHR47506">
    <property type="entry name" value="TRANSCRIPTIONAL REGULATORY PROTEIN"/>
    <property type="match status" value="1"/>
</dbReference>
<evidence type="ECO:0000259" key="5">
    <source>
        <dbReference type="PROSITE" id="PS50977"/>
    </source>
</evidence>
<evidence type="ECO:0000256" key="3">
    <source>
        <dbReference type="ARBA" id="ARBA00023163"/>
    </source>
</evidence>
<dbReference type="InterPro" id="IPR036271">
    <property type="entry name" value="Tet_transcr_reg_TetR-rel_C_sf"/>
</dbReference>
<organism evidence="6 7">
    <name type="scientific">Dongia mobilis</name>
    <dbReference type="NCBI Taxonomy" id="578943"/>
    <lineage>
        <taxon>Bacteria</taxon>
        <taxon>Pseudomonadati</taxon>
        <taxon>Pseudomonadota</taxon>
        <taxon>Alphaproteobacteria</taxon>
        <taxon>Rhodospirillales</taxon>
        <taxon>Dongiaceae</taxon>
        <taxon>Dongia</taxon>
    </lineage>
</organism>
<reference evidence="6 7" key="1">
    <citation type="submission" date="2019-03" db="EMBL/GenBank/DDBJ databases">
        <title>Genomic Encyclopedia of Type Strains, Phase III (KMG-III): the genomes of soil and plant-associated and newly described type strains.</title>
        <authorList>
            <person name="Whitman W."/>
        </authorList>
    </citation>
    <scope>NUCLEOTIDE SEQUENCE [LARGE SCALE GENOMIC DNA]</scope>
    <source>
        <strain evidence="6 7">CGMCC 1.7660</strain>
    </source>
</reference>
<accession>A0A4R6WPZ8</accession>
<dbReference type="EMBL" id="SNYW01000007">
    <property type="protein sequence ID" value="TDQ83185.1"/>
    <property type="molecule type" value="Genomic_DNA"/>
</dbReference>
<keyword evidence="2 4" id="KW-0238">DNA-binding</keyword>
<keyword evidence="7" id="KW-1185">Reference proteome</keyword>
<dbReference type="AlphaFoldDB" id="A0A4R6WPZ8"/>
<dbReference type="PANTHER" id="PTHR47506:SF6">
    <property type="entry name" value="HTH-TYPE TRANSCRIPTIONAL REPRESSOR NEMR"/>
    <property type="match status" value="1"/>
</dbReference>
<evidence type="ECO:0000256" key="4">
    <source>
        <dbReference type="PROSITE-ProRule" id="PRU00335"/>
    </source>
</evidence>
<keyword evidence="1" id="KW-0805">Transcription regulation</keyword>
<name>A0A4R6WPZ8_9PROT</name>
<sequence>MGKGVATRERLMDIAEAAILQKGFAGTSIEELIAEAGITKSGFFYHFRDKNQLAQRLLERHLQRDETILDDVFGRARELTDDPLHTLLVGLKLLAELMADLKEGHPGCLVATYCYNERLFDQDLRDLNRQAVLAWRIRFRAMIDAINLRYLPREEIDPDHLADMISTMVEGGIVMSKVLRAPLVLPQQILLLRSYIRLLYCPNEDNNAERV</sequence>
<feature type="DNA-binding region" description="H-T-H motif" evidence="4">
    <location>
        <begin position="28"/>
        <end position="47"/>
    </location>
</feature>
<proteinExistence type="predicted"/>
<evidence type="ECO:0000313" key="6">
    <source>
        <dbReference type="EMBL" id="TDQ83185.1"/>
    </source>
</evidence>
<dbReference type="Proteomes" id="UP000295783">
    <property type="component" value="Unassembled WGS sequence"/>
</dbReference>
<evidence type="ECO:0000256" key="1">
    <source>
        <dbReference type="ARBA" id="ARBA00023015"/>
    </source>
</evidence>
<feature type="domain" description="HTH tetR-type" evidence="5">
    <location>
        <begin position="5"/>
        <end position="65"/>
    </location>
</feature>
<dbReference type="SUPFAM" id="SSF46689">
    <property type="entry name" value="Homeodomain-like"/>
    <property type="match status" value="1"/>
</dbReference>
<dbReference type="PRINTS" id="PR00455">
    <property type="entry name" value="HTHTETR"/>
</dbReference>
<dbReference type="OrthoDB" id="9811084at2"/>
<evidence type="ECO:0000256" key="2">
    <source>
        <dbReference type="ARBA" id="ARBA00023125"/>
    </source>
</evidence>
<dbReference type="InterPro" id="IPR001647">
    <property type="entry name" value="HTH_TetR"/>
</dbReference>
<keyword evidence="3" id="KW-0804">Transcription</keyword>
<dbReference type="InterPro" id="IPR009057">
    <property type="entry name" value="Homeodomain-like_sf"/>
</dbReference>
<dbReference type="Gene3D" id="1.10.357.10">
    <property type="entry name" value="Tetracycline Repressor, domain 2"/>
    <property type="match status" value="1"/>
</dbReference>
<dbReference type="SUPFAM" id="SSF48498">
    <property type="entry name" value="Tetracyclin repressor-like, C-terminal domain"/>
    <property type="match status" value="1"/>
</dbReference>
<dbReference type="Pfam" id="PF00440">
    <property type="entry name" value="TetR_N"/>
    <property type="match status" value="1"/>
</dbReference>
<evidence type="ECO:0000313" key="7">
    <source>
        <dbReference type="Proteomes" id="UP000295783"/>
    </source>
</evidence>